<dbReference type="EMBL" id="BJYT01000002">
    <property type="protein sequence ID" value="GEO08361.1"/>
    <property type="molecule type" value="Genomic_DNA"/>
</dbReference>
<dbReference type="Proteomes" id="UP000321513">
    <property type="component" value="Unassembled WGS sequence"/>
</dbReference>
<accession>A0A512B8R5</accession>
<comment type="caution">
    <text evidence="1">The sequence shown here is derived from an EMBL/GenBank/DDBJ whole genome shotgun (WGS) entry which is preliminary data.</text>
</comment>
<dbReference type="Gene3D" id="2.40.160.20">
    <property type="match status" value="1"/>
</dbReference>
<evidence type="ECO:0000313" key="1">
    <source>
        <dbReference type="EMBL" id="GEO08361.1"/>
    </source>
</evidence>
<sequence length="204" mass="22654">MLNNKILLLYFLLFLTCFKSFGQEDEVTSQTGRTKKYSFILYLSGGAGYFPSNTGAPAYLKPKLARINPVTTARIMWKPDHRLKAGFESGYMTFYSYQLTDANGNMGKVSLDAIPLLLEFSVSVKKHFNLFAGPGFYILKSNLNYAGTAESNKVSTGWMAAAAYTAPLSKAISLGAEAKWLYAAETIRGSFGLQLQASWKFLKW</sequence>
<gene>
    <name evidence="1" type="ORF">SAE01_08570</name>
</gene>
<proteinExistence type="predicted"/>
<dbReference type="RefSeq" id="WP_147202425.1">
    <property type="nucleotide sequence ID" value="NZ_BJYT01000002.1"/>
</dbReference>
<dbReference type="InterPro" id="IPR011250">
    <property type="entry name" value="OMP/PagP_B-barrel"/>
</dbReference>
<reference evidence="1 2" key="1">
    <citation type="submission" date="2019-07" db="EMBL/GenBank/DDBJ databases">
        <title>Whole genome shotgun sequence of Segetibacter aerophilus NBRC 106135.</title>
        <authorList>
            <person name="Hosoyama A."/>
            <person name="Uohara A."/>
            <person name="Ohji S."/>
            <person name="Ichikawa N."/>
        </authorList>
    </citation>
    <scope>NUCLEOTIDE SEQUENCE [LARGE SCALE GENOMIC DNA]</scope>
    <source>
        <strain evidence="1 2">NBRC 106135</strain>
    </source>
</reference>
<dbReference type="SUPFAM" id="SSF56925">
    <property type="entry name" value="OMPA-like"/>
    <property type="match status" value="1"/>
</dbReference>
<dbReference type="OrthoDB" id="943576at2"/>
<protein>
    <recommendedName>
        <fullName evidence="3">Outer membrane protein beta-barrel domain-containing protein</fullName>
    </recommendedName>
</protein>
<dbReference type="AlphaFoldDB" id="A0A512B8R5"/>
<keyword evidence="2" id="KW-1185">Reference proteome</keyword>
<evidence type="ECO:0000313" key="2">
    <source>
        <dbReference type="Proteomes" id="UP000321513"/>
    </source>
</evidence>
<name>A0A512B8R5_9BACT</name>
<organism evidence="1 2">
    <name type="scientific">Segetibacter aerophilus</name>
    <dbReference type="NCBI Taxonomy" id="670293"/>
    <lineage>
        <taxon>Bacteria</taxon>
        <taxon>Pseudomonadati</taxon>
        <taxon>Bacteroidota</taxon>
        <taxon>Chitinophagia</taxon>
        <taxon>Chitinophagales</taxon>
        <taxon>Chitinophagaceae</taxon>
        <taxon>Segetibacter</taxon>
    </lineage>
</organism>
<evidence type="ECO:0008006" key="3">
    <source>
        <dbReference type="Google" id="ProtNLM"/>
    </source>
</evidence>